<dbReference type="PANTHER" id="PTHR10231">
    <property type="entry name" value="NUCLEOTIDE-SUGAR TRANSMEMBRANE TRANSPORTER"/>
    <property type="match status" value="1"/>
</dbReference>
<dbReference type="InterPro" id="IPR007271">
    <property type="entry name" value="Nuc_sug_transpt"/>
</dbReference>
<evidence type="ECO:0000256" key="1">
    <source>
        <dbReference type="ARBA" id="ARBA00004141"/>
    </source>
</evidence>
<feature type="transmembrane region" description="Helical" evidence="5">
    <location>
        <begin position="6"/>
        <end position="27"/>
    </location>
</feature>
<evidence type="ECO:0000313" key="7">
    <source>
        <dbReference type="Proteomes" id="UP000751190"/>
    </source>
</evidence>
<dbReference type="OMA" id="IAPYMCA"/>
<keyword evidence="7" id="KW-1185">Reference proteome</keyword>
<comment type="caution">
    <text evidence="6">The sequence shown here is derived from an EMBL/GenBank/DDBJ whole genome shotgun (WGS) entry which is preliminary data.</text>
</comment>
<keyword evidence="4 5" id="KW-0472">Membrane</keyword>
<feature type="transmembrane region" description="Helical" evidence="5">
    <location>
        <begin position="197"/>
        <end position="214"/>
    </location>
</feature>
<keyword evidence="2 5" id="KW-0812">Transmembrane</keyword>
<evidence type="ECO:0000256" key="3">
    <source>
        <dbReference type="ARBA" id="ARBA00022989"/>
    </source>
</evidence>
<name>A0A8J6CCT7_DIALT</name>
<proteinExistence type="predicted"/>
<protein>
    <submittedName>
        <fullName evidence="6">Uncharacterized protein</fullName>
    </submittedName>
</protein>
<evidence type="ECO:0000256" key="2">
    <source>
        <dbReference type="ARBA" id="ARBA00022692"/>
    </source>
</evidence>
<dbReference type="EMBL" id="JAGTXO010000011">
    <property type="protein sequence ID" value="KAG8465140.1"/>
    <property type="molecule type" value="Genomic_DNA"/>
</dbReference>
<feature type="transmembrane region" description="Helical" evidence="5">
    <location>
        <begin position="70"/>
        <end position="89"/>
    </location>
</feature>
<sequence length="249" mass="26936">MLEAGVPMQIVAFFTLVVVQSVAILLFKLAQTGGAYTFSPASAVALTELVKLALAATSHALDVRRTGDEWFAGLSVAIMLHYFGLSCLYTTNNILTFFIIQQADPGTLSLFKSIAPYMCAMLLRLAGQTMNQLQWGCVIIQCCAIAIIQYDVVQSVPVLASTSYMLLSLATTITAVSSVWNQLVLKGFSVPLNLQNTMLYSFGVATSLVCFWVGPAKSDKSFLEGYNLLGVALIFFQALHGLAVAFVYK</sequence>
<reference evidence="6" key="1">
    <citation type="submission" date="2021-05" db="EMBL/GenBank/DDBJ databases">
        <title>The genome of the haptophyte Pavlova lutheri (Diacronema luteri, Pavlovales) - a model for lipid biosynthesis in eukaryotic algae.</title>
        <authorList>
            <person name="Hulatt C.J."/>
            <person name="Posewitz M.C."/>
        </authorList>
    </citation>
    <scope>NUCLEOTIDE SEQUENCE</scope>
    <source>
        <strain evidence="6">NIVA-4/92</strain>
    </source>
</reference>
<dbReference type="Proteomes" id="UP000751190">
    <property type="component" value="Unassembled WGS sequence"/>
</dbReference>
<dbReference type="AlphaFoldDB" id="A0A8J6CCT7"/>
<evidence type="ECO:0000313" key="6">
    <source>
        <dbReference type="EMBL" id="KAG8465140.1"/>
    </source>
</evidence>
<evidence type="ECO:0000256" key="4">
    <source>
        <dbReference type="ARBA" id="ARBA00023136"/>
    </source>
</evidence>
<feature type="transmembrane region" description="Helical" evidence="5">
    <location>
        <begin position="164"/>
        <end position="185"/>
    </location>
</feature>
<feature type="transmembrane region" description="Helical" evidence="5">
    <location>
        <begin position="133"/>
        <end position="152"/>
    </location>
</feature>
<gene>
    <name evidence="6" type="ORF">KFE25_012503</name>
</gene>
<feature type="transmembrane region" description="Helical" evidence="5">
    <location>
        <begin position="110"/>
        <end position="127"/>
    </location>
</feature>
<accession>A0A8J6CCT7</accession>
<evidence type="ECO:0000256" key="5">
    <source>
        <dbReference type="SAM" id="Phobius"/>
    </source>
</evidence>
<keyword evidence="3 5" id="KW-1133">Transmembrane helix</keyword>
<dbReference type="Pfam" id="PF04142">
    <property type="entry name" value="Nuc_sug_transp"/>
    <property type="match status" value="1"/>
</dbReference>
<feature type="transmembrane region" description="Helical" evidence="5">
    <location>
        <begin position="226"/>
        <end position="248"/>
    </location>
</feature>
<dbReference type="GO" id="GO:0015165">
    <property type="term" value="F:pyrimidine nucleotide-sugar transmembrane transporter activity"/>
    <property type="evidence" value="ECO:0007669"/>
    <property type="project" value="InterPro"/>
</dbReference>
<dbReference type="OrthoDB" id="408493at2759"/>
<comment type="subcellular location">
    <subcellularLocation>
        <location evidence="1">Membrane</location>
        <topology evidence="1">Multi-pass membrane protein</topology>
    </subcellularLocation>
</comment>
<organism evidence="6 7">
    <name type="scientific">Diacronema lutheri</name>
    <name type="common">Unicellular marine alga</name>
    <name type="synonym">Monochrysis lutheri</name>
    <dbReference type="NCBI Taxonomy" id="2081491"/>
    <lineage>
        <taxon>Eukaryota</taxon>
        <taxon>Haptista</taxon>
        <taxon>Haptophyta</taxon>
        <taxon>Pavlovophyceae</taxon>
        <taxon>Pavlovales</taxon>
        <taxon>Pavlovaceae</taxon>
        <taxon>Diacronema</taxon>
    </lineage>
</organism>
<dbReference type="GO" id="GO:0000139">
    <property type="term" value="C:Golgi membrane"/>
    <property type="evidence" value="ECO:0007669"/>
    <property type="project" value="InterPro"/>
</dbReference>